<dbReference type="GO" id="GO:0006281">
    <property type="term" value="P:DNA repair"/>
    <property type="evidence" value="ECO:0007669"/>
    <property type="project" value="InterPro"/>
</dbReference>
<dbReference type="InterPro" id="IPR010347">
    <property type="entry name" value="Tdp1"/>
</dbReference>
<proteinExistence type="predicted"/>
<feature type="active site" description="Nucleophile" evidence="1">
    <location>
        <position position="193"/>
    </location>
</feature>
<reference evidence="4" key="1">
    <citation type="submission" date="2011-02" db="EMBL/GenBank/DDBJ databases">
        <title>The Genome Sequence of Capsaspora owczarzaki ATCC 30864.</title>
        <authorList>
            <consortium name="The Broad Institute Genome Sequencing Platform"/>
            <person name="Russ C."/>
            <person name="Cuomo C."/>
            <person name="Burger G."/>
            <person name="Gray M.W."/>
            <person name="Holland P.W.H."/>
            <person name="King N."/>
            <person name="Lang F.B.F."/>
            <person name="Roger A.J."/>
            <person name="Ruiz-Trillo I."/>
            <person name="Young S.K."/>
            <person name="Zeng Q."/>
            <person name="Gargeya S."/>
            <person name="Alvarado L."/>
            <person name="Berlin A."/>
            <person name="Chapman S.B."/>
            <person name="Chen Z."/>
            <person name="Freedman E."/>
            <person name="Gellesch M."/>
            <person name="Goldberg J."/>
            <person name="Griggs A."/>
            <person name="Gujja S."/>
            <person name="Heilman E."/>
            <person name="Heiman D."/>
            <person name="Howarth C."/>
            <person name="Mehta T."/>
            <person name="Neiman D."/>
            <person name="Pearson M."/>
            <person name="Roberts A."/>
            <person name="Saif S."/>
            <person name="Shea T."/>
            <person name="Shenoy N."/>
            <person name="Sisk P."/>
            <person name="Stolte C."/>
            <person name="Sykes S."/>
            <person name="White J."/>
            <person name="Yandava C."/>
            <person name="Haas B."/>
            <person name="Nusbaum C."/>
            <person name="Birren B."/>
        </authorList>
    </citation>
    <scope>NUCLEOTIDE SEQUENCE</scope>
    <source>
        <strain evidence="4">ATCC 30864</strain>
    </source>
</reference>
<dbReference type="EMBL" id="KE346372">
    <property type="protein sequence ID" value="KJE96875.1"/>
    <property type="molecule type" value="Genomic_DNA"/>
</dbReference>
<accession>A0A0D2X4Y6</accession>
<dbReference type="Gene3D" id="3.30.870.10">
    <property type="entry name" value="Endonuclease Chain A"/>
    <property type="match status" value="2"/>
</dbReference>
<dbReference type="InParanoid" id="A0A0D2X4Y6"/>
<name>A0A0D2X4Y6_CAPO3</name>
<dbReference type="GO" id="GO:0005634">
    <property type="term" value="C:nucleus"/>
    <property type="evidence" value="ECO:0007669"/>
    <property type="project" value="InterPro"/>
</dbReference>
<feature type="compositionally biased region" description="Low complexity" evidence="3">
    <location>
        <begin position="71"/>
        <end position="86"/>
    </location>
</feature>
<reference evidence="5" key="2">
    <citation type="submission" date="2011-02" db="EMBL/GenBank/DDBJ databases">
        <title>The Genome Sequence of Capsaspora owczarzaki ATCC 30864.</title>
        <authorList>
            <person name="Russ C."/>
            <person name="Cuomo C."/>
            <person name="Burger G."/>
            <person name="Gray M.W."/>
            <person name="Holland P.W.H."/>
            <person name="King N."/>
            <person name="Lang F.B.F."/>
            <person name="Roger A.J."/>
            <person name="Ruiz-Trillo I."/>
            <person name="Young S.K."/>
            <person name="Zeng Q."/>
            <person name="Gargeya S."/>
            <person name="Alvarado L."/>
            <person name="Berlin A."/>
            <person name="Chapman S.B."/>
            <person name="Chen Z."/>
            <person name="Freedman E."/>
            <person name="Gellesch M."/>
            <person name="Goldberg J."/>
            <person name="Griggs A."/>
            <person name="Gujja S."/>
            <person name="Heilman E."/>
            <person name="Heiman D."/>
            <person name="Howarth C."/>
            <person name="Mehta T."/>
            <person name="Neiman D."/>
            <person name="Pearson M."/>
            <person name="Roberts A."/>
            <person name="Saif S."/>
            <person name="Shea T."/>
            <person name="Shenoy N."/>
            <person name="Sisk P."/>
            <person name="Stolte C."/>
            <person name="Sykes S."/>
            <person name="White J."/>
            <person name="Yandava C."/>
            <person name="Haas B."/>
            <person name="Nusbaum C."/>
            <person name="Birren B."/>
        </authorList>
    </citation>
    <scope>NUCLEOTIDE SEQUENCE</scope>
    <source>
        <strain evidence="5">ATCC 30864</strain>
    </source>
</reference>
<organism evidence="4 5">
    <name type="scientific">Capsaspora owczarzaki (strain ATCC 30864)</name>
    <dbReference type="NCBI Taxonomy" id="595528"/>
    <lineage>
        <taxon>Eukaryota</taxon>
        <taxon>Filasterea</taxon>
        <taxon>Capsaspora</taxon>
    </lineage>
</organism>
<dbReference type="OrthoDB" id="47785at2759"/>
<dbReference type="eggNOG" id="KOG2031">
    <property type="taxonomic scope" value="Eukaryota"/>
</dbReference>
<dbReference type="STRING" id="595528.A0A0D2X4Y6"/>
<dbReference type="AlphaFoldDB" id="A0A0D2X4Y6"/>
<feature type="binding site" evidence="2">
    <location>
        <position position="443"/>
    </location>
    <ligand>
        <name>substrate</name>
    </ligand>
</feature>
<dbReference type="RefSeq" id="XP_004343852.1">
    <property type="nucleotide sequence ID" value="XM_004343802.2"/>
</dbReference>
<dbReference type="Pfam" id="PF06087">
    <property type="entry name" value="Tyr-DNA_phospho"/>
    <property type="match status" value="1"/>
</dbReference>
<evidence type="ECO:0000313" key="4">
    <source>
        <dbReference type="EMBL" id="KJE96874.1"/>
    </source>
</evidence>
<dbReference type="SUPFAM" id="SSF56024">
    <property type="entry name" value="Phospholipase D/nuclease"/>
    <property type="match status" value="2"/>
</dbReference>
<evidence type="ECO:0000256" key="1">
    <source>
        <dbReference type="PIRSR" id="PIRSR610347-1"/>
    </source>
</evidence>
<dbReference type="GO" id="GO:0008081">
    <property type="term" value="F:phosphoric diester hydrolase activity"/>
    <property type="evidence" value="ECO:0007669"/>
    <property type="project" value="InterPro"/>
</dbReference>
<evidence type="ECO:0000256" key="2">
    <source>
        <dbReference type="PIRSR" id="PIRSR610347-2"/>
    </source>
</evidence>
<keyword evidence="5" id="KW-1185">Reference proteome</keyword>
<sequence length="545" mass="58969">MSSSAACGRLMHQTRRLMLLCAGPSRSRSLNAAAAAAAAAAAVNLRPSFSLAQGHARIQSYSSSAQSKTNAGNAKSSAGSAAVGQAPPRSSGKQLVFLHRLAEKQAMTSITNDSSSITFQDLIKPRELRRALFSSYEADTDWFVQQLAPMVRSRGASVQLFVSSSPTGRGNTALSPNINMTPLTIGKTSGRLHGRLMLLFHGSDTLRVAVTSASLVPSDWGVLENVTYYQDFPIEAKRPTVTERGLAFQSTLMNYVTQLVAHQPKDDDVDDRHPARAARILKELKTVNFDTVEARLISSYPEHSNLETNGCRQGLMALEQALQAEYSTLPAQVLNSPIIYQSSSIGQVSDPWVTQFATACNAGAPARISGESRGSPFAIDPADALKLQFIFPTTATVSQALQGFPEGHPHRLHFFPRYFSSTFPRGSLFDYQSKHGNVLPNSKVLLRVPDEQSTIGYAVIGSHSLGIGSWGNGAVSSDSKLGAKATSKPRMMRNFELSVLIPGTESDQVPLLKRVAVPFCLPARPYSASEHPFLWLLSHKELLDE</sequence>
<dbReference type="OMA" id="LYENAHI"/>
<dbReference type="Proteomes" id="UP000008743">
    <property type="component" value="Unassembled WGS sequence"/>
</dbReference>
<dbReference type="EMBL" id="KE346372">
    <property type="protein sequence ID" value="KJE96874.1"/>
    <property type="molecule type" value="Genomic_DNA"/>
</dbReference>
<evidence type="ECO:0000256" key="3">
    <source>
        <dbReference type="SAM" id="MobiDB-lite"/>
    </source>
</evidence>
<dbReference type="PANTHER" id="PTHR12415">
    <property type="entry name" value="TYROSYL-DNA PHOSPHODIESTERASE 1"/>
    <property type="match status" value="1"/>
</dbReference>
<gene>
    <name evidence="4" type="ORF">CAOG_007128</name>
</gene>
<evidence type="ECO:0000313" key="5">
    <source>
        <dbReference type="Proteomes" id="UP000008743"/>
    </source>
</evidence>
<protein>
    <submittedName>
        <fullName evidence="4">Uncharacterized protein</fullName>
    </submittedName>
</protein>
<feature type="region of interest" description="Disordered" evidence="3">
    <location>
        <begin position="62"/>
        <end position="89"/>
    </location>
</feature>